<dbReference type="Pfam" id="PF05231">
    <property type="entry name" value="MASE1"/>
    <property type="match status" value="1"/>
</dbReference>
<dbReference type="PROSITE" id="PS50109">
    <property type="entry name" value="HIS_KIN"/>
    <property type="match status" value="1"/>
</dbReference>
<sequence>MTGALRVVSLTALSYLIAGLLGQLFAMPPGYATIIWPASGIALGAAIAFGPVAIYGVLIGSFLTNVLISYLNYAQWVVTVPLLIACGSALQTLVSYWLIKRVIGPAVQFFQLRHVVWFVVLGGPVGCLISASFGTLVLHQFGLLQSHDWLLNWMSWWIGDTVGVLVVVPWLAVLFPKQFDVYFDHPKRVVSALFFVAFATVILSALVAKFEHNKQQQAFQDNAQLMFNSMSERIKNSVDILYGVKGLIRGSSQVTVEDFYAYAESVMVRDRAIQALSLNYVVSGNELEKFQKDMTELYGGREFVAVERNLDGQLSPVTPRERHILVGMIYPYANNERAIGYDVYSQRDRRHTLNEAIRLNAATPTPVIDLVQGNKGILLFLPVYRDGKLLAMATGMFDIDVMTASTLSQGVSENTQIYLVDRRTDNAPYILAASHNAHMSIAQLLEVIENDVSKVSLYRKLIPVGASSWELVHIAPNYFVDQPWSTQFTVAGGMFLSGLLGWVFILVFSHTAQIEQQVVARTRALSFANRSLRESEGRLKTAIAEAEEANMAKSRFLANMSHEIRTPLNGLLGSLLLLQEKSLSSEQQSLVAMAQQSGDSLLDLINDILDLSKIEAGELQLEPHHFLIQDLLEDVATLMRPRALDKRIGLVAPSTMLPEVQVWGDRLRIRQILVNLIGNAIKFTSEGQVNVSTEYEMVTNDAIQLRVVIQDTGIGISEEAQKRLFQRFKQADGSTTRQYGGTGLGLAISKELAEAMGGSIGFESEQNVGSRFWFAITLDCQPAPKLLISEEVNKHGAILLSGLGMDEPYVCAILRGLSIPNRIMNTLGDAIDANNEHHTPVLILEAGYLTDSQLQALSTYRGGIVLVVERAIDLKRFSGFAFSVVYRPVHRRALLEALNDASMRRFGVIEAADEVVEQELKFMGRVLLVEDNATNQLVAKGVLSLLGVEVDVAANGQEALDKVQHSAYDLIFMDCQMPIMDGYEATKRIRQLSAESLTPANVPIVALSANAMKGDDTACIAVGMNDHVAKPISKPRLEQVLRKWLFNSSNTKK</sequence>
<dbReference type="Gene3D" id="1.10.287.130">
    <property type="match status" value="1"/>
</dbReference>
<dbReference type="CDD" id="cd16922">
    <property type="entry name" value="HATPase_EvgS-ArcB-TorS-like"/>
    <property type="match status" value="1"/>
</dbReference>
<dbReference type="PRINTS" id="PR00344">
    <property type="entry name" value="BCTRLSENSOR"/>
</dbReference>
<evidence type="ECO:0000259" key="18">
    <source>
        <dbReference type="PROSITE" id="PS50109"/>
    </source>
</evidence>
<feature type="transmembrane region" description="Helical" evidence="17">
    <location>
        <begin position="42"/>
        <end position="64"/>
    </location>
</feature>
<feature type="transmembrane region" description="Helical" evidence="17">
    <location>
        <begin position="115"/>
        <end position="138"/>
    </location>
</feature>
<evidence type="ECO:0000256" key="14">
    <source>
        <dbReference type="ARBA" id="ARBA00064003"/>
    </source>
</evidence>
<evidence type="ECO:0000259" key="20">
    <source>
        <dbReference type="PROSITE" id="PS50839"/>
    </source>
</evidence>
<evidence type="ECO:0000256" key="9">
    <source>
        <dbReference type="ARBA" id="ARBA00022777"/>
    </source>
</evidence>
<organism evidence="21 22">
    <name type="scientific">Maribrevibacterium harenarium</name>
    <dbReference type="NCBI Taxonomy" id="2589817"/>
    <lineage>
        <taxon>Bacteria</taxon>
        <taxon>Pseudomonadati</taxon>
        <taxon>Pseudomonadota</taxon>
        <taxon>Gammaproteobacteria</taxon>
        <taxon>Oceanospirillales</taxon>
        <taxon>Oceanospirillaceae</taxon>
        <taxon>Maribrevibacterium</taxon>
    </lineage>
</organism>
<dbReference type="InterPro" id="IPR001789">
    <property type="entry name" value="Sig_transdc_resp-reg_receiver"/>
</dbReference>
<dbReference type="InterPro" id="IPR042240">
    <property type="entry name" value="CHASE_sf"/>
</dbReference>
<dbReference type="InterPro" id="IPR036097">
    <property type="entry name" value="HisK_dim/P_sf"/>
</dbReference>
<evidence type="ECO:0000256" key="4">
    <source>
        <dbReference type="ARBA" id="ARBA00022475"/>
    </source>
</evidence>
<dbReference type="InterPro" id="IPR005467">
    <property type="entry name" value="His_kinase_dom"/>
</dbReference>
<gene>
    <name evidence="21" type="ORF">FJM67_11330</name>
</gene>
<dbReference type="SUPFAM" id="SSF47384">
    <property type="entry name" value="Homodimeric domain of signal transducing histidine kinase"/>
    <property type="match status" value="1"/>
</dbReference>
<keyword evidence="7 17" id="KW-0812">Transmembrane</keyword>
<evidence type="ECO:0000256" key="12">
    <source>
        <dbReference type="ARBA" id="ARBA00023012"/>
    </source>
</evidence>
<evidence type="ECO:0000256" key="8">
    <source>
        <dbReference type="ARBA" id="ARBA00022741"/>
    </source>
</evidence>
<name>A0A501WV89_9GAMM</name>
<dbReference type="GO" id="GO:0000155">
    <property type="term" value="F:phosphorelay sensor kinase activity"/>
    <property type="evidence" value="ECO:0007669"/>
    <property type="project" value="InterPro"/>
</dbReference>
<dbReference type="GO" id="GO:0005886">
    <property type="term" value="C:plasma membrane"/>
    <property type="evidence" value="ECO:0007669"/>
    <property type="project" value="UniProtKB-SubCell"/>
</dbReference>
<dbReference type="InterPro" id="IPR007895">
    <property type="entry name" value="MASE1"/>
</dbReference>
<feature type="transmembrane region" description="Helical" evidence="17">
    <location>
        <begin position="192"/>
        <end position="210"/>
    </location>
</feature>
<feature type="domain" description="Response regulatory" evidence="19">
    <location>
        <begin position="925"/>
        <end position="1045"/>
    </location>
</feature>
<dbReference type="InterPro" id="IPR003661">
    <property type="entry name" value="HisK_dim/P_dom"/>
</dbReference>
<dbReference type="Gene3D" id="3.40.50.2300">
    <property type="match status" value="1"/>
</dbReference>
<dbReference type="PANTHER" id="PTHR45339:SF5">
    <property type="entry name" value="HISTIDINE KINASE"/>
    <property type="match status" value="1"/>
</dbReference>
<dbReference type="SMART" id="SM00448">
    <property type="entry name" value="REC"/>
    <property type="match status" value="1"/>
</dbReference>
<accession>A0A501WV89</accession>
<keyword evidence="11 17" id="KW-1133">Transmembrane helix</keyword>
<keyword evidence="9" id="KW-0418">Kinase</keyword>
<feature type="domain" description="CHASE" evidence="20">
    <location>
        <begin position="326"/>
        <end position="472"/>
    </location>
</feature>
<evidence type="ECO:0000256" key="2">
    <source>
        <dbReference type="ARBA" id="ARBA00004651"/>
    </source>
</evidence>
<dbReference type="CDD" id="cd00082">
    <property type="entry name" value="HisKA"/>
    <property type="match status" value="1"/>
</dbReference>
<comment type="subcellular location">
    <subcellularLocation>
        <location evidence="2">Cell membrane</location>
        <topology evidence="2">Multi-pass membrane protein</topology>
    </subcellularLocation>
</comment>
<dbReference type="Proteomes" id="UP000315901">
    <property type="component" value="Unassembled WGS sequence"/>
</dbReference>
<dbReference type="Gene3D" id="3.30.450.350">
    <property type="entry name" value="CHASE domain"/>
    <property type="match status" value="1"/>
</dbReference>
<evidence type="ECO:0000256" key="10">
    <source>
        <dbReference type="ARBA" id="ARBA00022840"/>
    </source>
</evidence>
<keyword evidence="22" id="KW-1185">Reference proteome</keyword>
<feature type="transmembrane region" description="Helical" evidence="17">
    <location>
        <begin position="76"/>
        <end position="99"/>
    </location>
</feature>
<dbReference type="SUPFAM" id="SSF52172">
    <property type="entry name" value="CheY-like"/>
    <property type="match status" value="1"/>
</dbReference>
<dbReference type="Gene3D" id="3.30.565.10">
    <property type="entry name" value="Histidine kinase-like ATPase, C-terminal domain"/>
    <property type="match status" value="1"/>
</dbReference>
<dbReference type="Pfam" id="PF02518">
    <property type="entry name" value="HATPase_c"/>
    <property type="match status" value="1"/>
</dbReference>
<dbReference type="RefSeq" id="WP_140589368.1">
    <property type="nucleotide sequence ID" value="NZ_VFRR01000022.1"/>
</dbReference>
<evidence type="ECO:0000256" key="13">
    <source>
        <dbReference type="ARBA" id="ARBA00023136"/>
    </source>
</evidence>
<evidence type="ECO:0000313" key="22">
    <source>
        <dbReference type="Proteomes" id="UP000315901"/>
    </source>
</evidence>
<dbReference type="SMART" id="SM00388">
    <property type="entry name" value="HisKA"/>
    <property type="match status" value="1"/>
</dbReference>
<dbReference type="Pfam" id="PF00072">
    <property type="entry name" value="Response_reg"/>
    <property type="match status" value="1"/>
</dbReference>
<evidence type="ECO:0000256" key="16">
    <source>
        <dbReference type="PROSITE-ProRule" id="PRU00169"/>
    </source>
</evidence>
<dbReference type="OrthoDB" id="9797243at2"/>
<dbReference type="EMBL" id="VFRR01000022">
    <property type="protein sequence ID" value="TPE49796.1"/>
    <property type="molecule type" value="Genomic_DNA"/>
</dbReference>
<dbReference type="Pfam" id="PF00512">
    <property type="entry name" value="HisKA"/>
    <property type="match status" value="1"/>
</dbReference>
<reference evidence="21 22" key="1">
    <citation type="submission" date="2019-06" db="EMBL/GenBank/DDBJ databases">
        <title>A novel bacterium of genus Marinomonas, isolated from coastal sand.</title>
        <authorList>
            <person name="Huang H."/>
            <person name="Mo K."/>
            <person name="Hu Y."/>
        </authorList>
    </citation>
    <scope>NUCLEOTIDE SEQUENCE [LARGE SCALE GENOMIC DNA]</scope>
    <source>
        <strain evidence="21 22">HB171799</strain>
    </source>
</reference>
<dbReference type="PROSITE" id="PS50110">
    <property type="entry name" value="RESPONSE_REGULATORY"/>
    <property type="match status" value="1"/>
</dbReference>
<dbReference type="InterPro" id="IPR003594">
    <property type="entry name" value="HATPase_dom"/>
</dbReference>
<dbReference type="InterPro" id="IPR011006">
    <property type="entry name" value="CheY-like_superfamily"/>
</dbReference>
<dbReference type="GO" id="GO:0005524">
    <property type="term" value="F:ATP binding"/>
    <property type="evidence" value="ECO:0007669"/>
    <property type="project" value="UniProtKB-KW"/>
</dbReference>
<evidence type="ECO:0000256" key="5">
    <source>
        <dbReference type="ARBA" id="ARBA00022553"/>
    </source>
</evidence>
<evidence type="ECO:0000256" key="3">
    <source>
        <dbReference type="ARBA" id="ARBA00012438"/>
    </source>
</evidence>
<dbReference type="SMART" id="SM00387">
    <property type="entry name" value="HATPase_c"/>
    <property type="match status" value="1"/>
</dbReference>
<keyword evidence="10" id="KW-0067">ATP-binding</keyword>
<comment type="caution">
    <text evidence="21">The sequence shown here is derived from an EMBL/GenBank/DDBJ whole genome shotgun (WGS) entry which is preliminary data.</text>
</comment>
<comment type="catalytic activity">
    <reaction evidence="1">
        <text>ATP + protein L-histidine = ADP + protein N-phospho-L-histidine.</text>
        <dbReference type="EC" id="2.7.13.3"/>
    </reaction>
</comment>
<dbReference type="FunFam" id="3.30.565.10:FF:000010">
    <property type="entry name" value="Sensor histidine kinase RcsC"/>
    <property type="match status" value="1"/>
</dbReference>
<evidence type="ECO:0000256" key="11">
    <source>
        <dbReference type="ARBA" id="ARBA00022989"/>
    </source>
</evidence>
<dbReference type="SMART" id="SM01079">
    <property type="entry name" value="CHASE"/>
    <property type="match status" value="1"/>
</dbReference>
<dbReference type="AlphaFoldDB" id="A0A501WV89"/>
<dbReference type="PANTHER" id="PTHR45339">
    <property type="entry name" value="HYBRID SIGNAL TRANSDUCTION HISTIDINE KINASE J"/>
    <property type="match status" value="1"/>
</dbReference>
<proteinExistence type="predicted"/>
<keyword evidence="12" id="KW-0902">Two-component regulatory system</keyword>
<evidence type="ECO:0000256" key="6">
    <source>
        <dbReference type="ARBA" id="ARBA00022679"/>
    </source>
</evidence>
<comment type="subunit">
    <text evidence="14">At low DSF concentrations, interacts with RpfF.</text>
</comment>
<keyword evidence="5 16" id="KW-0597">Phosphoprotein</keyword>
<dbReference type="InterPro" id="IPR036890">
    <property type="entry name" value="HATPase_C_sf"/>
</dbReference>
<evidence type="ECO:0000256" key="7">
    <source>
        <dbReference type="ARBA" id="ARBA00022692"/>
    </source>
</evidence>
<feature type="transmembrane region" description="Helical" evidence="17">
    <location>
        <begin position="150"/>
        <end position="172"/>
    </location>
</feature>
<dbReference type="PROSITE" id="PS50839">
    <property type="entry name" value="CHASE"/>
    <property type="match status" value="1"/>
</dbReference>
<dbReference type="EC" id="2.7.13.3" evidence="3"/>
<evidence type="ECO:0000256" key="15">
    <source>
        <dbReference type="ARBA" id="ARBA00068150"/>
    </source>
</evidence>
<feature type="domain" description="Histidine kinase" evidence="18">
    <location>
        <begin position="559"/>
        <end position="780"/>
    </location>
</feature>
<evidence type="ECO:0000256" key="17">
    <source>
        <dbReference type="SAM" id="Phobius"/>
    </source>
</evidence>
<keyword evidence="6" id="KW-0808">Transferase</keyword>
<keyword evidence="4" id="KW-1003">Cell membrane</keyword>
<evidence type="ECO:0000256" key="1">
    <source>
        <dbReference type="ARBA" id="ARBA00000085"/>
    </source>
</evidence>
<evidence type="ECO:0000259" key="19">
    <source>
        <dbReference type="PROSITE" id="PS50110"/>
    </source>
</evidence>
<evidence type="ECO:0000313" key="21">
    <source>
        <dbReference type="EMBL" id="TPE49796.1"/>
    </source>
</evidence>
<protein>
    <recommendedName>
        <fullName evidence="15">Sensory/regulatory protein RpfC</fullName>
        <ecNumber evidence="3">2.7.13.3</ecNumber>
    </recommendedName>
</protein>
<feature type="modified residue" description="4-aspartylphosphate" evidence="16">
    <location>
        <position position="974"/>
    </location>
</feature>
<dbReference type="InterPro" id="IPR006189">
    <property type="entry name" value="CHASE_dom"/>
</dbReference>
<keyword evidence="13 17" id="KW-0472">Membrane</keyword>
<dbReference type="SUPFAM" id="SSF55874">
    <property type="entry name" value="ATPase domain of HSP90 chaperone/DNA topoisomerase II/histidine kinase"/>
    <property type="match status" value="1"/>
</dbReference>
<dbReference type="InterPro" id="IPR004358">
    <property type="entry name" value="Sig_transdc_His_kin-like_C"/>
</dbReference>
<keyword evidence="8" id="KW-0547">Nucleotide-binding</keyword>
<dbReference type="FunFam" id="1.10.287.130:FF:000002">
    <property type="entry name" value="Two-component osmosensing histidine kinase"/>
    <property type="match status" value="1"/>
</dbReference>
<dbReference type="Pfam" id="PF03924">
    <property type="entry name" value="CHASE"/>
    <property type="match status" value="1"/>
</dbReference>
<dbReference type="CDD" id="cd17546">
    <property type="entry name" value="REC_hyHK_CKI1_RcsC-like"/>
    <property type="match status" value="1"/>
</dbReference>